<reference evidence="1 2" key="1">
    <citation type="submission" date="2020-04" db="EMBL/GenBank/DDBJ databases">
        <title>Complete genome sequence of Spiroplasma platyhelix ATCC 51748, an insect isolate.</title>
        <authorList>
            <person name="Green E.A."/>
            <person name="Klassen J.L."/>
        </authorList>
    </citation>
    <scope>NUCLEOTIDE SEQUENCE [LARGE SCALE GENOMIC DNA]</scope>
    <source>
        <strain evidence="1 2">PALS-1</strain>
    </source>
</reference>
<evidence type="ECO:0000313" key="2">
    <source>
        <dbReference type="Proteomes" id="UP000584587"/>
    </source>
</evidence>
<dbReference type="InterPro" id="IPR003837">
    <property type="entry name" value="GatC"/>
</dbReference>
<sequence>MTKENPEITLNFLHQLAQDLFFELDDQQCQNLLLEFDAIEEQMAVVRKIDTENVAPLDFPFELKKNYLRSDTIESALTSSAVLSVAGQVENDYIVINKVINNEEN</sequence>
<dbReference type="InterPro" id="IPR036113">
    <property type="entry name" value="Asp/Glu-ADT_sf_sub_c"/>
</dbReference>
<gene>
    <name evidence="1" type="ORF">HER12_00180</name>
</gene>
<dbReference type="RefSeq" id="WP_168104654.1">
    <property type="nucleotide sequence ID" value="NZ_CP051215.1"/>
</dbReference>
<dbReference type="EMBL" id="JAAVVK010000001">
    <property type="protein sequence ID" value="NKE38176.1"/>
    <property type="molecule type" value="Genomic_DNA"/>
</dbReference>
<proteinExistence type="predicted"/>
<accession>A0A846TZZ2</accession>
<evidence type="ECO:0000313" key="1">
    <source>
        <dbReference type="EMBL" id="NKE38176.1"/>
    </source>
</evidence>
<keyword evidence="2" id="KW-1185">Reference proteome</keyword>
<dbReference type="GO" id="GO:0016740">
    <property type="term" value="F:transferase activity"/>
    <property type="evidence" value="ECO:0007669"/>
    <property type="project" value="UniProtKB-KW"/>
</dbReference>
<dbReference type="AlphaFoldDB" id="A0A846TZZ2"/>
<dbReference type="Pfam" id="PF02686">
    <property type="entry name" value="GatC"/>
    <property type="match status" value="1"/>
</dbReference>
<name>A0A846TZZ2_9MOLU</name>
<organism evidence="1 2">
    <name type="scientific">Spiroplasma platyhelix PALS-1</name>
    <dbReference type="NCBI Taxonomy" id="1276218"/>
    <lineage>
        <taxon>Bacteria</taxon>
        <taxon>Bacillati</taxon>
        <taxon>Mycoplasmatota</taxon>
        <taxon>Mollicutes</taxon>
        <taxon>Entomoplasmatales</taxon>
        <taxon>Spiroplasmataceae</taxon>
        <taxon>Spiroplasma</taxon>
    </lineage>
</organism>
<protein>
    <submittedName>
        <fullName evidence="1">Asp-tRNA(Asn)/Glu-tRNA(Gln) amidotransferase GatCAB subunit C</fullName>
    </submittedName>
</protein>
<keyword evidence="1" id="KW-0808">Transferase</keyword>
<dbReference type="GO" id="GO:0006450">
    <property type="term" value="P:regulation of translational fidelity"/>
    <property type="evidence" value="ECO:0007669"/>
    <property type="project" value="InterPro"/>
</dbReference>
<dbReference type="Proteomes" id="UP000584587">
    <property type="component" value="Unassembled WGS sequence"/>
</dbReference>
<comment type="caution">
    <text evidence="1">The sequence shown here is derived from an EMBL/GenBank/DDBJ whole genome shotgun (WGS) entry which is preliminary data.</text>
</comment>
<dbReference type="SUPFAM" id="SSF141000">
    <property type="entry name" value="Glu-tRNAGln amidotransferase C subunit"/>
    <property type="match status" value="1"/>
</dbReference>